<evidence type="ECO:0000313" key="2">
    <source>
        <dbReference type="Proteomes" id="UP000257451"/>
    </source>
</evidence>
<dbReference type="Proteomes" id="UP000257451">
    <property type="component" value="Unassembled WGS sequence"/>
</dbReference>
<protein>
    <submittedName>
        <fullName evidence="1">Uncharacterized protein</fullName>
    </submittedName>
</protein>
<accession>A0A3E2MML2</accession>
<organism evidence="1 2">
    <name type="scientific">Mycobacterium marinum</name>
    <dbReference type="NCBI Taxonomy" id="1781"/>
    <lineage>
        <taxon>Bacteria</taxon>
        <taxon>Bacillati</taxon>
        <taxon>Actinomycetota</taxon>
        <taxon>Actinomycetes</taxon>
        <taxon>Mycobacteriales</taxon>
        <taxon>Mycobacteriaceae</taxon>
        <taxon>Mycobacterium</taxon>
        <taxon>Mycobacterium ulcerans group</taxon>
    </lineage>
</organism>
<evidence type="ECO:0000313" key="1">
    <source>
        <dbReference type="EMBL" id="RFZ31623.1"/>
    </source>
</evidence>
<sequence length="414" mass="44806">MHGRAPVAGPTARREIDPNYPHACHCWGVTSHPRDRDLEADLSEQLQFLASSGRAFDKGDLPESKRIALVIRVLVHDTAMSHSLLAQLGIKDSLAWADSAPVIDNDPNIVGRSPGLTSMGLGADGIAFSARHVDSIERSNTTRYVSFSDWWERPVILDSNDAEFSRKELVLALANKDGGAHLDRLNEKTHALVHGNSAGLVRIDTAGGTSEPIPTPIYASVRTVAEELLLTLRRSGRAVPNSPPVNPLKGMIDSFTAADYTGKPLVLDKSRDDVSHVSFKFETLPSVTFEIARVRLPQSELGFDGSFPTGWLDLVGVRDASGDIVHQSGMAGPTEGSTPPNALATGTIPTAAGPPVTFTFDNFPQAEFAAIRWQQKRETMSPWGREVREAGWIDLYVTLNSATWQMAGFLGPTA</sequence>
<dbReference type="AlphaFoldDB" id="A0A3E2MML2"/>
<name>A0A3E2MML2_MYCMR</name>
<gene>
    <name evidence="1" type="ORF">DAVIS_05585</name>
</gene>
<dbReference type="EMBL" id="PEDF01000224">
    <property type="protein sequence ID" value="RFZ31623.1"/>
    <property type="molecule type" value="Genomic_DNA"/>
</dbReference>
<comment type="caution">
    <text evidence="1">The sequence shown here is derived from an EMBL/GenBank/DDBJ whole genome shotgun (WGS) entry which is preliminary data.</text>
</comment>
<reference evidence="1 2" key="1">
    <citation type="journal article" date="2018" name="Sci. Rep.">
        <title>Extensive genomic diversity among Mycobacterium marinum strains revealed by whole genome sequencing.</title>
        <authorList>
            <person name="Das S."/>
            <person name="Pettersson B.M."/>
            <person name="Behra P.R."/>
            <person name="Mallick A."/>
            <person name="Cheramie M."/>
            <person name="Ramesh M."/>
            <person name="Shirreff L."/>
            <person name="DuCote T."/>
            <person name="Dasgupta S."/>
            <person name="Ennis D.G."/>
            <person name="Kirsebom L.A."/>
        </authorList>
    </citation>
    <scope>NUCLEOTIDE SEQUENCE [LARGE SCALE GENOMIC DNA]</scope>
    <source>
        <strain evidence="1 2">Davis1</strain>
    </source>
</reference>
<proteinExistence type="predicted"/>